<dbReference type="Gene3D" id="3.50.50.60">
    <property type="entry name" value="FAD/NAD(P)-binding domain"/>
    <property type="match status" value="1"/>
</dbReference>
<dbReference type="PANTHER" id="PTHR42923:SF46">
    <property type="entry name" value="AMINE OXIDASE"/>
    <property type="match status" value="1"/>
</dbReference>
<dbReference type="PANTHER" id="PTHR42923">
    <property type="entry name" value="PROTOPORPHYRINOGEN OXIDASE"/>
    <property type="match status" value="1"/>
</dbReference>
<name>A0A844ZJG1_9SPHN</name>
<dbReference type="Proteomes" id="UP000435243">
    <property type="component" value="Unassembled WGS sequence"/>
</dbReference>
<organism evidence="2 3">
    <name type="scientific">Alteraurantiacibacter aestuarii</name>
    <dbReference type="NCBI Taxonomy" id="650004"/>
    <lineage>
        <taxon>Bacteria</taxon>
        <taxon>Pseudomonadati</taxon>
        <taxon>Pseudomonadota</taxon>
        <taxon>Alphaproteobacteria</taxon>
        <taxon>Sphingomonadales</taxon>
        <taxon>Erythrobacteraceae</taxon>
        <taxon>Alteraurantiacibacter</taxon>
    </lineage>
</organism>
<reference evidence="2 3" key="1">
    <citation type="submission" date="2019-12" db="EMBL/GenBank/DDBJ databases">
        <title>Genomic-based taxomic classification of the family Erythrobacteraceae.</title>
        <authorList>
            <person name="Xu L."/>
        </authorList>
    </citation>
    <scope>NUCLEOTIDE SEQUENCE [LARGE SCALE GENOMIC DNA]</scope>
    <source>
        <strain evidence="2 3">JCM 16339</strain>
    </source>
</reference>
<evidence type="ECO:0000259" key="1">
    <source>
        <dbReference type="Pfam" id="PF01593"/>
    </source>
</evidence>
<comment type="caution">
    <text evidence="2">The sequence shown here is derived from an EMBL/GenBank/DDBJ whole genome shotgun (WGS) entry which is preliminary data.</text>
</comment>
<evidence type="ECO:0000313" key="3">
    <source>
        <dbReference type="Proteomes" id="UP000435243"/>
    </source>
</evidence>
<keyword evidence="3" id="KW-1185">Reference proteome</keyword>
<dbReference type="InterPro" id="IPR050464">
    <property type="entry name" value="Zeta_carotene_desat/Oxidored"/>
</dbReference>
<gene>
    <name evidence="2" type="ORF">GRI32_01550</name>
</gene>
<feature type="domain" description="Amine oxidase" evidence="1">
    <location>
        <begin position="13"/>
        <end position="400"/>
    </location>
</feature>
<dbReference type="GO" id="GO:0016491">
    <property type="term" value="F:oxidoreductase activity"/>
    <property type="evidence" value="ECO:0007669"/>
    <property type="project" value="InterPro"/>
</dbReference>
<dbReference type="Pfam" id="PF01593">
    <property type="entry name" value="Amino_oxidase"/>
    <property type="match status" value="1"/>
</dbReference>
<dbReference type="AlphaFoldDB" id="A0A844ZJG1"/>
<dbReference type="SUPFAM" id="SSF51905">
    <property type="entry name" value="FAD/NAD(P)-binding domain"/>
    <property type="match status" value="1"/>
</dbReference>
<dbReference type="OrthoDB" id="9803192at2"/>
<protein>
    <submittedName>
        <fullName evidence="2">FAD-dependent oxidoreductase</fullName>
    </submittedName>
</protein>
<proteinExistence type="predicted"/>
<sequence>MHDLVVIGAGAMGLAAAWRAANNGIGCLVLEAGPVAGGMAAHFDFGGISLERYYHFICQSDHDTFALLEELGLADTLVWKRTTMGYFDHGKVHDWGNPLALLKYPHLGPIEKLRYGLLAWWCTKRPNWDGAEHMTAPEWLKEWLGQSGYDKMWHRLLHQKFFQYTDVISATWIGTRISRIGRSRKSLMEERLGHLEGGTQTLVDALVAGITQAGSEVRCSAPVAAVTVAENDLKRVELGNGEVLLAREVISTVPTPVADRIFPGLSPDEHAKLAAIENIGVICLVYRLKKPVTGHFWVNIMDKAHPIPGLIEFSALRDFGGDTIIYAPYYMPHDNERWDYSDEALLDDAFAAIKAVNPQIGEGDVIDRNASRLKYSQPICTPNFLDKLPPVETSLPGVQIADTSYYYPEDRGISESVGLGARLAETAMKRLGNG</sequence>
<dbReference type="NCBIfam" id="NF005560">
    <property type="entry name" value="PRK07233.1"/>
    <property type="match status" value="1"/>
</dbReference>
<evidence type="ECO:0000313" key="2">
    <source>
        <dbReference type="EMBL" id="MXO87422.1"/>
    </source>
</evidence>
<dbReference type="InterPro" id="IPR002937">
    <property type="entry name" value="Amino_oxidase"/>
</dbReference>
<accession>A0A844ZJG1</accession>
<dbReference type="InterPro" id="IPR036188">
    <property type="entry name" value="FAD/NAD-bd_sf"/>
</dbReference>
<dbReference type="EMBL" id="WTYY01000001">
    <property type="protein sequence ID" value="MXO87422.1"/>
    <property type="molecule type" value="Genomic_DNA"/>
</dbReference>